<dbReference type="EMBL" id="AAOF01000002">
    <property type="protein sequence ID" value="EAR22601.1"/>
    <property type="molecule type" value="Genomic_DNA"/>
</dbReference>
<dbReference type="PANTHER" id="PTHR10173:SF57">
    <property type="entry name" value="PEPTIDE-METHIONINE (R)-S-OXIDE REDUCTASE"/>
    <property type="match status" value="1"/>
</dbReference>
<name>A4BN02_9GAMM</name>
<dbReference type="InterPro" id="IPR011057">
    <property type="entry name" value="Mss4-like_sf"/>
</dbReference>
<dbReference type="Pfam" id="PF01641">
    <property type="entry name" value="SelR"/>
    <property type="match status" value="1"/>
</dbReference>
<evidence type="ECO:0000259" key="4">
    <source>
        <dbReference type="PROSITE" id="PS51790"/>
    </source>
</evidence>
<dbReference type="InterPro" id="IPR006311">
    <property type="entry name" value="TAT_signal"/>
</dbReference>
<evidence type="ECO:0000256" key="3">
    <source>
        <dbReference type="ARBA" id="ARBA00048488"/>
    </source>
</evidence>
<dbReference type="EC" id="1.8.4.12" evidence="1"/>
<comment type="catalytic activity">
    <reaction evidence="3">
        <text>L-methionyl-[protein] + [thioredoxin]-disulfide + H2O = L-methionyl-(R)-S-oxide-[protein] + [thioredoxin]-dithiol</text>
        <dbReference type="Rhea" id="RHEA:24164"/>
        <dbReference type="Rhea" id="RHEA-COMP:10698"/>
        <dbReference type="Rhea" id="RHEA-COMP:10700"/>
        <dbReference type="Rhea" id="RHEA-COMP:12313"/>
        <dbReference type="Rhea" id="RHEA-COMP:12314"/>
        <dbReference type="ChEBI" id="CHEBI:15377"/>
        <dbReference type="ChEBI" id="CHEBI:16044"/>
        <dbReference type="ChEBI" id="CHEBI:29950"/>
        <dbReference type="ChEBI" id="CHEBI:45764"/>
        <dbReference type="ChEBI" id="CHEBI:50058"/>
        <dbReference type="EC" id="1.8.4.12"/>
    </reaction>
</comment>
<organism evidence="5 6">
    <name type="scientific">Nitrococcus mobilis Nb-231</name>
    <dbReference type="NCBI Taxonomy" id="314278"/>
    <lineage>
        <taxon>Bacteria</taxon>
        <taxon>Pseudomonadati</taxon>
        <taxon>Pseudomonadota</taxon>
        <taxon>Gammaproteobacteria</taxon>
        <taxon>Chromatiales</taxon>
        <taxon>Ectothiorhodospiraceae</taxon>
        <taxon>Nitrococcus</taxon>
    </lineage>
</organism>
<evidence type="ECO:0000313" key="6">
    <source>
        <dbReference type="Proteomes" id="UP000003374"/>
    </source>
</evidence>
<proteinExistence type="predicted"/>
<dbReference type="PROSITE" id="PS51790">
    <property type="entry name" value="MSRB"/>
    <property type="match status" value="1"/>
</dbReference>
<comment type="caution">
    <text evidence="5">The sequence shown here is derived from an EMBL/GenBank/DDBJ whole genome shotgun (WGS) entry which is preliminary data.</text>
</comment>
<dbReference type="PROSITE" id="PS51318">
    <property type="entry name" value="TAT"/>
    <property type="match status" value="1"/>
</dbReference>
<dbReference type="Proteomes" id="UP000003374">
    <property type="component" value="Unassembled WGS sequence"/>
</dbReference>
<dbReference type="STRING" id="314278.NB231_09123"/>
<dbReference type="SUPFAM" id="SSF51316">
    <property type="entry name" value="Mss4-like"/>
    <property type="match status" value="1"/>
</dbReference>
<dbReference type="HOGENOM" id="CLU_031040_8_2_6"/>
<dbReference type="GO" id="GO:0030091">
    <property type="term" value="P:protein repair"/>
    <property type="evidence" value="ECO:0007669"/>
    <property type="project" value="InterPro"/>
</dbReference>
<dbReference type="AlphaFoldDB" id="A4BN02"/>
<evidence type="ECO:0000256" key="1">
    <source>
        <dbReference type="ARBA" id="ARBA00012499"/>
    </source>
</evidence>
<evidence type="ECO:0000313" key="5">
    <source>
        <dbReference type="EMBL" id="EAR22601.1"/>
    </source>
</evidence>
<dbReference type="GO" id="GO:0005737">
    <property type="term" value="C:cytoplasm"/>
    <property type="evidence" value="ECO:0007669"/>
    <property type="project" value="TreeGrafter"/>
</dbReference>
<keyword evidence="2" id="KW-0560">Oxidoreductase</keyword>
<dbReference type="GO" id="GO:0033743">
    <property type="term" value="F:peptide-methionine (R)-S-oxide reductase activity"/>
    <property type="evidence" value="ECO:0007669"/>
    <property type="project" value="UniProtKB-EC"/>
</dbReference>
<reference evidence="5 6" key="1">
    <citation type="submission" date="2006-02" db="EMBL/GenBank/DDBJ databases">
        <authorList>
            <person name="Waterbury J."/>
            <person name="Ferriera S."/>
            <person name="Johnson J."/>
            <person name="Kravitz S."/>
            <person name="Halpern A."/>
            <person name="Remington K."/>
            <person name="Beeson K."/>
            <person name="Tran B."/>
            <person name="Rogers Y.-H."/>
            <person name="Friedman R."/>
            <person name="Venter J.C."/>
        </authorList>
    </citation>
    <scope>NUCLEOTIDE SEQUENCE [LARGE SCALE GENOMIC DNA]</scope>
    <source>
        <strain evidence="5 6">Nb-231</strain>
    </source>
</reference>
<keyword evidence="6" id="KW-1185">Reference proteome</keyword>
<dbReference type="GO" id="GO:0006979">
    <property type="term" value="P:response to oxidative stress"/>
    <property type="evidence" value="ECO:0007669"/>
    <property type="project" value="InterPro"/>
</dbReference>
<sequence>MRLDRENTMNPLRRRLLIAGGCALAAPMLWRLVATPRASAATEDDYEHEFAVTRTPAQWREQLTERQFEILRREATEPRGSSPLLKEKRQGTYHCAGCDQAVFRSETKYDSRTGWPSFWAPIEAAIGTREDRSLLFAVRTEVHCSRCGGHLGHVFEDGPRPTGLRYCINGAALTFSPA</sequence>
<dbReference type="InterPro" id="IPR028427">
    <property type="entry name" value="Met_Sox_Rdtase_MsrB"/>
</dbReference>
<dbReference type="Gene3D" id="2.170.150.20">
    <property type="entry name" value="Peptide methionine sulfoxide reductase"/>
    <property type="match status" value="1"/>
</dbReference>
<gene>
    <name evidence="5" type="ORF">NB231_09123</name>
</gene>
<evidence type="ECO:0000256" key="2">
    <source>
        <dbReference type="ARBA" id="ARBA00023002"/>
    </source>
</evidence>
<accession>A4BN02</accession>
<dbReference type="InterPro" id="IPR002579">
    <property type="entry name" value="Met_Sox_Rdtase_MsrB_dom"/>
</dbReference>
<protein>
    <recommendedName>
        <fullName evidence="1">peptide-methionine (R)-S-oxide reductase</fullName>
        <ecNumber evidence="1">1.8.4.12</ecNumber>
    </recommendedName>
</protein>
<dbReference type="eggNOG" id="COG0229">
    <property type="taxonomic scope" value="Bacteria"/>
</dbReference>
<feature type="domain" description="MsrB" evidence="4">
    <location>
        <begin position="56"/>
        <end position="178"/>
    </location>
</feature>
<dbReference type="NCBIfam" id="TIGR00357">
    <property type="entry name" value="peptide-methionine (R)-S-oxide reductase MsrB"/>
    <property type="match status" value="1"/>
</dbReference>
<dbReference type="PANTHER" id="PTHR10173">
    <property type="entry name" value="METHIONINE SULFOXIDE REDUCTASE"/>
    <property type="match status" value="1"/>
</dbReference>